<dbReference type="Proteomes" id="UP001165082">
    <property type="component" value="Unassembled WGS sequence"/>
</dbReference>
<comment type="caution">
    <text evidence="1">The sequence shown here is derived from an EMBL/GenBank/DDBJ whole genome shotgun (WGS) entry which is preliminary data.</text>
</comment>
<dbReference type="OrthoDB" id="10512345at2759"/>
<keyword evidence="2" id="KW-1185">Reference proteome</keyword>
<accession>A0A9W7DPA6</accession>
<organism evidence="1 2">
    <name type="scientific">Triparma retinervis</name>
    <dbReference type="NCBI Taxonomy" id="2557542"/>
    <lineage>
        <taxon>Eukaryota</taxon>
        <taxon>Sar</taxon>
        <taxon>Stramenopiles</taxon>
        <taxon>Ochrophyta</taxon>
        <taxon>Bolidophyceae</taxon>
        <taxon>Parmales</taxon>
        <taxon>Triparmaceae</taxon>
        <taxon>Triparma</taxon>
    </lineage>
</organism>
<reference evidence="1" key="1">
    <citation type="submission" date="2022-07" db="EMBL/GenBank/DDBJ databases">
        <title>Genome analysis of Parmales, a sister group of diatoms, reveals the evolutionary specialization of diatoms from phago-mixotrophs to photoautotrophs.</title>
        <authorList>
            <person name="Ban H."/>
            <person name="Sato S."/>
            <person name="Yoshikawa S."/>
            <person name="Kazumasa Y."/>
            <person name="Nakamura Y."/>
            <person name="Ichinomiya M."/>
            <person name="Saitoh K."/>
            <person name="Sato N."/>
            <person name="Blanc-Mathieu R."/>
            <person name="Endo H."/>
            <person name="Kuwata A."/>
            <person name="Ogata H."/>
        </authorList>
    </citation>
    <scope>NUCLEOTIDE SEQUENCE</scope>
</reference>
<protein>
    <submittedName>
        <fullName evidence="1">Uncharacterized protein</fullName>
    </submittedName>
</protein>
<gene>
    <name evidence="1" type="ORF">TrRE_jg1115</name>
</gene>
<sequence>MDGSNRFVHYVWNFLSSLSSSSSAGKAAETSRFMKELAREIGKELRVGLKGGMEVLEDEAFVRVVVEQSLCCVFGKKENEHIVEVLVNWFKANDWEIAEMERFQCSVVEIPGGGVEESRVLEEGEVVIRRGVVVGREGGG</sequence>
<feature type="non-terminal residue" evidence="1">
    <location>
        <position position="1"/>
    </location>
</feature>
<name>A0A9W7DPA6_9STRA</name>
<proteinExistence type="predicted"/>
<dbReference type="EMBL" id="BRXZ01004551">
    <property type="protein sequence ID" value="GMH51079.1"/>
    <property type="molecule type" value="Genomic_DNA"/>
</dbReference>
<evidence type="ECO:0000313" key="2">
    <source>
        <dbReference type="Proteomes" id="UP001165082"/>
    </source>
</evidence>
<evidence type="ECO:0000313" key="1">
    <source>
        <dbReference type="EMBL" id="GMH51079.1"/>
    </source>
</evidence>
<dbReference type="AlphaFoldDB" id="A0A9W7DPA6"/>